<sequence>MAPAVDDVAAVDSAAEAKKSKLEQWRANRNDSAKRLAEFQNAAATVAAHLSRPAPVRPAKLKAKVKRSSDAHPNLSSQPDNLPKRITRSSTRLSYGDDSVDRKRELDALHSEVAAPIAAKKARINSDLSLNDITVSGRSFSDGFGGLSGLSFRGAEPGVKTFDASAETTDKDVAKARKLLQGLQLYDKWAVNDIKITPVRIYSMGFHPTQEKPVIFAGDKEGAMGIFDASQPGPEYDDEDAKIDPPVISAFNTHARTISSIHFSPIDANAVYSGSYDSSIRKLDIEKGVSAQVYAPADPSEDMPISAIDMAPTEGNVILFSTLHGALGRHDLRMPSSESAEVWQLHDNKIGGFTLHPSQPHLVATASLDRTMCIWDLRKITGRGDSRAPVEVGSHASSLSVSHAAWSAAGHIATSSYDDTVKIYDFSSTAGSWTAGHTLSEAEMKPAHIIRHNNQTGRWVTILKPQWQAAPSDGVLKFAIGNMNRFVDIYGADGSQLAQLDGEGITAVPAVAALHPTNNWVVGGTGSGKVALWM</sequence>
<evidence type="ECO:0000256" key="7">
    <source>
        <dbReference type="ARBA" id="ARBA00023125"/>
    </source>
</evidence>
<dbReference type="PANTHER" id="PTHR14773:SF0">
    <property type="entry name" value="WD REPEAT-CONTAINING PROTEIN 76"/>
    <property type="match status" value="1"/>
</dbReference>
<dbReference type="AlphaFoldDB" id="A0AA38RRQ3"/>
<dbReference type="InterPro" id="IPR036322">
    <property type="entry name" value="WD40_repeat_dom_sf"/>
</dbReference>
<evidence type="ECO:0000313" key="11">
    <source>
        <dbReference type="EMBL" id="KAJ9144669.1"/>
    </source>
</evidence>
<evidence type="ECO:0000256" key="2">
    <source>
        <dbReference type="ARBA" id="ARBA00005434"/>
    </source>
</evidence>
<protein>
    <recommendedName>
        <fullName evidence="3 9">DNA damage-binding protein CMR1</fullName>
    </recommendedName>
</protein>
<keyword evidence="6 9" id="KW-0227">DNA damage</keyword>
<feature type="region of interest" description="Disordered" evidence="10">
    <location>
        <begin position="49"/>
        <end position="98"/>
    </location>
</feature>
<dbReference type="PROSITE" id="PS00678">
    <property type="entry name" value="WD_REPEATS_1"/>
    <property type="match status" value="1"/>
</dbReference>
<dbReference type="Pfam" id="PF00400">
    <property type="entry name" value="WD40"/>
    <property type="match status" value="3"/>
</dbReference>
<dbReference type="InterPro" id="IPR001680">
    <property type="entry name" value="WD40_rpt"/>
</dbReference>
<feature type="compositionally biased region" description="Basic and acidic residues" evidence="10">
    <location>
        <begin position="15"/>
        <end position="25"/>
    </location>
</feature>
<feature type="region of interest" description="Disordered" evidence="10">
    <location>
        <begin position="1"/>
        <end position="25"/>
    </location>
</feature>
<dbReference type="PANTHER" id="PTHR14773">
    <property type="entry name" value="WD REPEAT-CONTAINING PROTEIN 76"/>
    <property type="match status" value="1"/>
</dbReference>
<gene>
    <name evidence="11" type="ORF">NKR23_g5767</name>
</gene>
<dbReference type="GO" id="GO:0006974">
    <property type="term" value="P:DNA damage response"/>
    <property type="evidence" value="ECO:0007669"/>
    <property type="project" value="UniProtKB-KW"/>
</dbReference>
<keyword evidence="7 9" id="KW-0238">DNA-binding</keyword>
<evidence type="ECO:0000256" key="4">
    <source>
        <dbReference type="ARBA" id="ARBA00022574"/>
    </source>
</evidence>
<dbReference type="GO" id="GO:0005634">
    <property type="term" value="C:nucleus"/>
    <property type="evidence" value="ECO:0007669"/>
    <property type="project" value="TreeGrafter"/>
</dbReference>
<dbReference type="Gene3D" id="2.130.10.10">
    <property type="entry name" value="YVTN repeat-like/Quinoprotein amine dehydrogenase"/>
    <property type="match status" value="1"/>
</dbReference>
<keyword evidence="12" id="KW-1185">Reference proteome</keyword>
<dbReference type="GO" id="GO:2000001">
    <property type="term" value="P:regulation of DNA damage checkpoint"/>
    <property type="evidence" value="ECO:0007669"/>
    <property type="project" value="TreeGrafter"/>
</dbReference>
<keyword evidence="4 8" id="KW-0853">WD repeat</keyword>
<dbReference type="InterPro" id="IPR050853">
    <property type="entry name" value="WD_repeat_DNA-damage-binding"/>
</dbReference>
<evidence type="ECO:0000313" key="12">
    <source>
        <dbReference type="Proteomes" id="UP001174694"/>
    </source>
</evidence>
<dbReference type="SMART" id="SM00320">
    <property type="entry name" value="WD40"/>
    <property type="match status" value="4"/>
</dbReference>
<accession>A0AA38RRQ3</accession>
<feature type="compositionally biased region" description="Low complexity" evidence="10">
    <location>
        <begin position="1"/>
        <end position="14"/>
    </location>
</feature>
<dbReference type="PROSITE" id="PS50082">
    <property type="entry name" value="WD_REPEATS_2"/>
    <property type="match status" value="1"/>
</dbReference>
<dbReference type="EMBL" id="JANBVO010000016">
    <property type="protein sequence ID" value="KAJ9144669.1"/>
    <property type="molecule type" value="Genomic_DNA"/>
</dbReference>
<name>A0AA38RRQ3_9PEZI</name>
<comment type="caution">
    <text evidence="11">The sequence shown here is derived from an EMBL/GenBank/DDBJ whole genome shotgun (WGS) entry which is preliminary data.</text>
</comment>
<evidence type="ECO:0000256" key="10">
    <source>
        <dbReference type="SAM" id="MobiDB-lite"/>
    </source>
</evidence>
<evidence type="ECO:0000256" key="6">
    <source>
        <dbReference type="ARBA" id="ARBA00022763"/>
    </source>
</evidence>
<dbReference type="SUPFAM" id="SSF50978">
    <property type="entry name" value="WD40 repeat-like"/>
    <property type="match status" value="1"/>
</dbReference>
<dbReference type="InterPro" id="IPR019775">
    <property type="entry name" value="WD40_repeat_CS"/>
</dbReference>
<evidence type="ECO:0000256" key="1">
    <source>
        <dbReference type="ARBA" id="ARBA00002653"/>
    </source>
</evidence>
<comment type="function">
    <text evidence="1 9">DNA-binding protein that binds to both single- and double-stranded DNA. Binds preferentially to UV-damaged DNA. May be involved in DNA-metabolic processes.</text>
</comment>
<evidence type="ECO:0000256" key="9">
    <source>
        <dbReference type="RuleBase" id="RU365004"/>
    </source>
</evidence>
<evidence type="ECO:0000256" key="8">
    <source>
        <dbReference type="PROSITE-ProRule" id="PRU00221"/>
    </source>
</evidence>
<comment type="similarity">
    <text evidence="2 9">Belongs to the WD repeat DDB2/WDR76 family.</text>
</comment>
<dbReference type="Proteomes" id="UP001174694">
    <property type="component" value="Unassembled WGS sequence"/>
</dbReference>
<organism evidence="11 12">
    <name type="scientific">Pleurostoma richardsiae</name>
    <dbReference type="NCBI Taxonomy" id="41990"/>
    <lineage>
        <taxon>Eukaryota</taxon>
        <taxon>Fungi</taxon>
        <taxon>Dikarya</taxon>
        <taxon>Ascomycota</taxon>
        <taxon>Pezizomycotina</taxon>
        <taxon>Sordariomycetes</taxon>
        <taxon>Sordariomycetidae</taxon>
        <taxon>Calosphaeriales</taxon>
        <taxon>Pleurostomataceae</taxon>
        <taxon>Pleurostoma</taxon>
    </lineage>
</organism>
<keyword evidence="5" id="KW-0677">Repeat</keyword>
<proteinExistence type="inferred from homology"/>
<reference evidence="11" key="1">
    <citation type="submission" date="2022-07" db="EMBL/GenBank/DDBJ databases">
        <title>Fungi with potential for degradation of polypropylene.</title>
        <authorList>
            <person name="Gostincar C."/>
        </authorList>
    </citation>
    <scope>NUCLEOTIDE SEQUENCE</scope>
    <source>
        <strain evidence="11">EXF-13308</strain>
    </source>
</reference>
<dbReference type="InterPro" id="IPR015943">
    <property type="entry name" value="WD40/YVTN_repeat-like_dom_sf"/>
</dbReference>
<evidence type="ECO:0000256" key="3">
    <source>
        <dbReference type="ARBA" id="ARBA00021132"/>
    </source>
</evidence>
<feature type="repeat" description="WD" evidence="8">
    <location>
        <begin position="343"/>
        <end position="378"/>
    </location>
</feature>
<evidence type="ECO:0000256" key="5">
    <source>
        <dbReference type="ARBA" id="ARBA00022737"/>
    </source>
</evidence>
<dbReference type="GO" id="GO:0003677">
    <property type="term" value="F:DNA binding"/>
    <property type="evidence" value="ECO:0007669"/>
    <property type="project" value="UniProtKB-UniRule"/>
</dbReference>
<dbReference type="FunFam" id="2.130.10.10:FF:000562">
    <property type="entry name" value="DNA damage-binding protein CMR1"/>
    <property type="match status" value="1"/>
</dbReference>